<keyword evidence="6 7" id="KW-0472">Membrane</keyword>
<dbReference type="Pfam" id="PF16165">
    <property type="entry name" value="Ferlin_C"/>
    <property type="match status" value="1"/>
</dbReference>
<feature type="domain" description="C2" evidence="8">
    <location>
        <begin position="1031"/>
        <end position="1155"/>
    </location>
</feature>
<dbReference type="InterPro" id="IPR012560">
    <property type="entry name" value="Ferlin_A-domain"/>
</dbReference>
<dbReference type="InterPro" id="IPR037725">
    <property type="entry name" value="C2F_Ferlin"/>
</dbReference>
<keyword evidence="5 7" id="KW-1133">Transmembrane helix</keyword>
<reference evidence="9" key="1">
    <citation type="submission" date="2019-05" db="EMBL/GenBank/DDBJ databases">
        <title>Annotation for the trematode Fasciolopsis buski.</title>
        <authorList>
            <person name="Choi Y.-J."/>
        </authorList>
    </citation>
    <scope>NUCLEOTIDE SEQUENCE</scope>
    <source>
        <strain evidence="9">HT</strain>
        <tissue evidence="9">Whole worm</tissue>
    </source>
</reference>
<comment type="caution">
    <text evidence="9">The sequence shown here is derived from an EMBL/GenBank/DDBJ whole genome shotgun (WGS) entry which is preliminary data.</text>
</comment>
<dbReference type="GO" id="GO:0061025">
    <property type="term" value="P:membrane fusion"/>
    <property type="evidence" value="ECO:0007669"/>
    <property type="project" value="TreeGrafter"/>
</dbReference>
<dbReference type="Pfam" id="PF08150">
    <property type="entry name" value="FerB"/>
    <property type="match status" value="1"/>
</dbReference>
<dbReference type="Gene3D" id="2.60.40.150">
    <property type="entry name" value="C2 domain"/>
    <property type="match status" value="3"/>
</dbReference>
<feature type="transmembrane region" description="Helical" evidence="7">
    <location>
        <begin position="1527"/>
        <end position="1549"/>
    </location>
</feature>
<feature type="domain" description="C2" evidence="8">
    <location>
        <begin position="775"/>
        <end position="899"/>
    </location>
</feature>
<feature type="domain" description="C2" evidence="8">
    <location>
        <begin position="615"/>
        <end position="743"/>
    </location>
</feature>
<accession>A0A8E0VPP3</accession>
<keyword evidence="3 7" id="KW-0812">Transmembrane</keyword>
<sequence length="1560" mass="179071">MPNKFESLNLGKGDGAAYRGRVLLEVRTELLSDPVANEVRAIDNDSVARVQKVLRRRRFRVHAAFLSASLIPGEKDSPIQFEVSVGNYGNILDDSVPPCASTTPPTNPVYDGVAYSYLPWGEDKPMCLLESHWEDVTYRMCAVNVLLKAADRMTNSIARVQLSVKNDFPLEQQARDVIDALDQFILDCSVELPVNEPEQSPANDLDKHLRSLRESQLKNLHDQAVHLRNTAEDIDQTLQQMIFFRDTLLGIAAEPQLSFPDVIIWMLSGSKRSAYCRIPAHDVLYHPNPNYCGRFCGVPQTLMFKKPKLEEEDDEKYLRTPVMVRVIVWLGLDKYQQAWNEVTVEARTQIVAETYENQGKILNKWVTTKPPLTRPAWSDAQGKKELKKETFVPPPGWRWDGDWFVHPDVSILYHKDTNQNTFVEDVYVNQSRTPSGTWEPAQVPYSDAYGEPKPAPERIQLAAEWTWEGDWEVDKDRLCDEDGWEYAQTSTDTTFSPTEKNYCMFRRKRMIRKRVKGEAGMPVKQAVLGSVLSQDKEQRLALLESFADVPEERWEYAFNFSSKFHDKEKTMDAVRRRRWHRIMVPGADDSGSMVMQLKAEDKPAEHTQKTRKKQNMTVPRIYLQYERSHIWHLRLYLFQARNLLAADQSGMSDPYVQCAFQGMCQRTPTLQGTICPVFDQTIIYEQVEMHGSVERITRFPPPVVLEFFDWDKVGSNQYLGRCEILPLIKAEDITKHPARLQWFNIKKGNRDGGELLAAAELLLLDGRDPPAPPKRRGDLYAVPDNVRPILRRKGIEILCWGVRNMAKYQLASVNSPSVEFEINGVVRESNVIKSCKSHPNFKDPILFLDVMLPEEPAYMPPMNISVRDHRAFGQKPRVGIHVLKDMAPYQIEPRTTKFDPILNIPSLAESATAAIVAAPQPAPTEPEKPSKDAKLTKKKKFLDLEQIDDDVDWWSKLYASLGEWDRCLKYNELGYDKLKVYTKELEKVKEFNGFLDFCNTFTLTKGKNVDEDEDNFAGEFKGSFRIYDLPEDPSAPLPMRYFDQANLCTDPEEVIVRVYVIRGIDLQPSDPSGLADPYVEVRIGDKKESSKDKYIPNTLNPEFGRMFQLKVRLPIEKDLRIRVMDYDVIGADDVIGETTIDLENRRLTKYRATCGLPQTYSVSGPNQWRDSKTPTAILEDVCKSYNLPAPQYDEPADQNMPIACRVGNRNLTLDQFERGMTINAHLGPPKERLALHVLNMLPLVKEHVETRSLYSSLQPNTPQGQLQMWVDIFPCSYGEPGPAVDITPRVPDEYVLRIVVWNTYEVILQEKNIFGERMSDIYVKGWISGVDERQKTDVHYRSLDGEGNFNWRFVFPFLYLPSENMVVVKKKEHFWSLDATETRCRPSLVMQVWDNDLFNPDDFLGTLELQLSNMPAPAKNAKSCNLNMMNSVSQDTKMVNLFDCKRLKGFWPFMNEENGNQVLTGKIEMEMEVLTKSEETLRPAGRARDEVNANPHLDKPNRPETSFLWFTSPWKTFKFIIWKKCKWVFIGILIAVLVGLLIALFIYAIPQLLARKMVGV</sequence>
<dbReference type="EMBL" id="LUCM01000194">
    <property type="protein sequence ID" value="KAA0200948.1"/>
    <property type="molecule type" value="Genomic_DNA"/>
</dbReference>
<dbReference type="CDD" id="cd08374">
    <property type="entry name" value="C2F_Ferlin"/>
    <property type="match status" value="1"/>
</dbReference>
<dbReference type="SMART" id="SM00239">
    <property type="entry name" value="C2"/>
    <property type="match status" value="4"/>
</dbReference>
<comment type="similarity">
    <text evidence="2">Belongs to the ferlin family.</text>
</comment>
<dbReference type="OrthoDB" id="10059618at2759"/>
<evidence type="ECO:0000256" key="1">
    <source>
        <dbReference type="ARBA" id="ARBA00004167"/>
    </source>
</evidence>
<keyword evidence="4" id="KW-0677">Repeat</keyword>
<dbReference type="PROSITE" id="PS50004">
    <property type="entry name" value="C2"/>
    <property type="match status" value="4"/>
</dbReference>
<evidence type="ECO:0000256" key="3">
    <source>
        <dbReference type="ARBA" id="ARBA00022692"/>
    </source>
</evidence>
<gene>
    <name evidence="9" type="ORF">FBUS_02671</name>
</gene>
<dbReference type="InterPro" id="IPR037724">
    <property type="entry name" value="C2E_Ferlin"/>
</dbReference>
<dbReference type="InterPro" id="IPR037723">
    <property type="entry name" value="C2D_Ferlin"/>
</dbReference>
<dbReference type="InterPro" id="IPR032362">
    <property type="entry name" value="Ferlin_C"/>
</dbReference>
<dbReference type="GO" id="GO:0005886">
    <property type="term" value="C:plasma membrane"/>
    <property type="evidence" value="ECO:0007669"/>
    <property type="project" value="UniProtKB-ARBA"/>
</dbReference>
<dbReference type="GO" id="GO:0007009">
    <property type="term" value="P:plasma membrane organization"/>
    <property type="evidence" value="ECO:0007669"/>
    <property type="project" value="TreeGrafter"/>
</dbReference>
<evidence type="ECO:0000256" key="5">
    <source>
        <dbReference type="ARBA" id="ARBA00022989"/>
    </source>
</evidence>
<dbReference type="SMART" id="SM00694">
    <property type="entry name" value="DysFC"/>
    <property type="match status" value="2"/>
</dbReference>
<organism evidence="9 10">
    <name type="scientific">Fasciolopsis buskii</name>
    <dbReference type="NCBI Taxonomy" id="27845"/>
    <lineage>
        <taxon>Eukaryota</taxon>
        <taxon>Metazoa</taxon>
        <taxon>Spiralia</taxon>
        <taxon>Lophotrochozoa</taxon>
        <taxon>Platyhelminthes</taxon>
        <taxon>Trematoda</taxon>
        <taxon>Digenea</taxon>
        <taxon>Plagiorchiida</taxon>
        <taxon>Echinostomata</taxon>
        <taxon>Echinostomatoidea</taxon>
        <taxon>Fasciolidae</taxon>
        <taxon>Fasciolopsis</taxon>
    </lineage>
</organism>
<dbReference type="CDD" id="cd04017">
    <property type="entry name" value="C2D_Ferlin"/>
    <property type="match status" value="1"/>
</dbReference>
<evidence type="ECO:0000256" key="6">
    <source>
        <dbReference type="ARBA" id="ARBA00023136"/>
    </source>
</evidence>
<dbReference type="InterPro" id="IPR000008">
    <property type="entry name" value="C2_dom"/>
</dbReference>
<evidence type="ECO:0000256" key="2">
    <source>
        <dbReference type="ARBA" id="ARBA00007561"/>
    </source>
</evidence>
<dbReference type="PANTHER" id="PTHR12546">
    <property type="entry name" value="FER-1-LIKE"/>
    <property type="match status" value="1"/>
</dbReference>
<dbReference type="SMART" id="SM01200">
    <property type="entry name" value="FerA"/>
    <property type="match status" value="1"/>
</dbReference>
<dbReference type="SUPFAM" id="SSF49562">
    <property type="entry name" value="C2 domain (Calcium/lipid-binding domain, CaLB)"/>
    <property type="match status" value="4"/>
</dbReference>
<evidence type="ECO:0000256" key="4">
    <source>
        <dbReference type="ARBA" id="ARBA00022737"/>
    </source>
</evidence>
<dbReference type="CDD" id="cd04037">
    <property type="entry name" value="C2E_Ferlin"/>
    <property type="match status" value="1"/>
</dbReference>
<name>A0A8E0VPP3_9TREM</name>
<evidence type="ECO:0000313" key="9">
    <source>
        <dbReference type="EMBL" id="KAA0200948.1"/>
    </source>
</evidence>
<dbReference type="InterPro" id="IPR012561">
    <property type="entry name" value="Ferlin_B-domain"/>
</dbReference>
<comment type="subcellular location">
    <subcellularLocation>
        <location evidence="1">Membrane</location>
        <topology evidence="1">Single-pass membrane protein</topology>
    </subcellularLocation>
</comment>
<dbReference type="InterPro" id="IPR035892">
    <property type="entry name" value="C2_domain_sf"/>
</dbReference>
<dbReference type="Pfam" id="PF08165">
    <property type="entry name" value="FerA"/>
    <property type="match status" value="1"/>
</dbReference>
<keyword evidence="10" id="KW-1185">Reference proteome</keyword>
<protein>
    <submittedName>
        <fullName evidence="9">Myoferlin</fullName>
    </submittedName>
</protein>
<dbReference type="InterPro" id="IPR037721">
    <property type="entry name" value="Ferlin"/>
</dbReference>
<evidence type="ECO:0000256" key="7">
    <source>
        <dbReference type="SAM" id="Phobius"/>
    </source>
</evidence>
<proteinExistence type="inferred from homology"/>
<evidence type="ECO:0000259" key="8">
    <source>
        <dbReference type="PROSITE" id="PS50004"/>
    </source>
</evidence>
<dbReference type="SMART" id="SM00693">
    <property type="entry name" value="DysFN"/>
    <property type="match status" value="2"/>
</dbReference>
<dbReference type="Proteomes" id="UP000728185">
    <property type="component" value="Unassembled WGS sequence"/>
</dbReference>
<feature type="domain" description="C2" evidence="8">
    <location>
        <begin position="1276"/>
        <end position="1424"/>
    </location>
</feature>
<evidence type="ECO:0000313" key="10">
    <source>
        <dbReference type="Proteomes" id="UP000728185"/>
    </source>
</evidence>
<dbReference type="InterPro" id="IPR006614">
    <property type="entry name" value="Peroxin/Ferlin"/>
</dbReference>
<dbReference type="SMART" id="SM01201">
    <property type="entry name" value="FerB"/>
    <property type="match status" value="1"/>
</dbReference>
<dbReference type="Pfam" id="PF22901">
    <property type="entry name" value="dsrm_Ferlin"/>
    <property type="match status" value="1"/>
</dbReference>
<dbReference type="InterPro" id="IPR055072">
    <property type="entry name" value="Ferlin_DSRM"/>
</dbReference>
<dbReference type="Pfam" id="PF00168">
    <property type="entry name" value="C2"/>
    <property type="match status" value="3"/>
</dbReference>
<dbReference type="PANTHER" id="PTHR12546:SF33">
    <property type="entry name" value="SPERM VESICLE FUSION PROTEIN FER-1"/>
    <property type="match status" value="1"/>
</dbReference>